<evidence type="ECO:0000256" key="2">
    <source>
        <dbReference type="ARBA" id="ARBA00009045"/>
    </source>
</evidence>
<evidence type="ECO:0000256" key="5">
    <source>
        <dbReference type="ARBA" id="ARBA00022801"/>
    </source>
</evidence>
<dbReference type="SUPFAM" id="SSF144091">
    <property type="entry name" value="Rhomboid-like"/>
    <property type="match status" value="1"/>
</dbReference>
<keyword evidence="11" id="KW-1185">Reference proteome</keyword>
<evidence type="ECO:0000313" key="10">
    <source>
        <dbReference type="EMBL" id="GMN60048.1"/>
    </source>
</evidence>
<comment type="subcellular location">
    <subcellularLocation>
        <location evidence="1">Membrane</location>
        <topology evidence="1">Multi-pass membrane protein</topology>
    </subcellularLocation>
</comment>
<evidence type="ECO:0000256" key="6">
    <source>
        <dbReference type="ARBA" id="ARBA00022989"/>
    </source>
</evidence>
<dbReference type="InterPro" id="IPR022764">
    <property type="entry name" value="Peptidase_S54_rhomboid_dom"/>
</dbReference>
<evidence type="ECO:0000256" key="4">
    <source>
        <dbReference type="ARBA" id="ARBA00022692"/>
    </source>
</evidence>
<evidence type="ECO:0000256" key="7">
    <source>
        <dbReference type="ARBA" id="ARBA00023136"/>
    </source>
</evidence>
<dbReference type="PANTHER" id="PTHR43066">
    <property type="entry name" value="RHOMBOID-RELATED PROTEIN"/>
    <property type="match status" value="1"/>
</dbReference>
<organism evidence="10 11">
    <name type="scientific">Ficus carica</name>
    <name type="common">Common fig</name>
    <dbReference type="NCBI Taxonomy" id="3494"/>
    <lineage>
        <taxon>Eukaryota</taxon>
        <taxon>Viridiplantae</taxon>
        <taxon>Streptophyta</taxon>
        <taxon>Embryophyta</taxon>
        <taxon>Tracheophyta</taxon>
        <taxon>Spermatophyta</taxon>
        <taxon>Magnoliopsida</taxon>
        <taxon>eudicotyledons</taxon>
        <taxon>Gunneridae</taxon>
        <taxon>Pentapetalae</taxon>
        <taxon>rosids</taxon>
        <taxon>fabids</taxon>
        <taxon>Rosales</taxon>
        <taxon>Moraceae</taxon>
        <taxon>Ficeae</taxon>
        <taxon>Ficus</taxon>
    </lineage>
</organism>
<dbReference type="GO" id="GO:0016020">
    <property type="term" value="C:membrane"/>
    <property type="evidence" value="ECO:0007669"/>
    <property type="project" value="UniProtKB-SubCell"/>
</dbReference>
<name>A0AA88IXM1_FICCA</name>
<evidence type="ECO:0000256" key="3">
    <source>
        <dbReference type="ARBA" id="ARBA00022670"/>
    </source>
</evidence>
<dbReference type="GO" id="GO:0006508">
    <property type="term" value="P:proteolysis"/>
    <property type="evidence" value="ECO:0007669"/>
    <property type="project" value="UniProtKB-KW"/>
</dbReference>
<feature type="region of interest" description="Disordered" evidence="8">
    <location>
        <begin position="144"/>
        <end position="191"/>
    </location>
</feature>
<protein>
    <recommendedName>
        <fullName evidence="9">Peptidase S54 rhomboid domain-containing protein</fullName>
    </recommendedName>
</protein>
<keyword evidence="3" id="KW-0645">Protease</keyword>
<dbReference type="Proteomes" id="UP001187192">
    <property type="component" value="Unassembled WGS sequence"/>
</dbReference>
<dbReference type="PANTHER" id="PTHR43066:SF1">
    <property type="entry name" value="RHOMBOID PROTEIN 2"/>
    <property type="match status" value="1"/>
</dbReference>
<sequence>MSQGITLLLAKSLLFFNYEQPYYSEYAVGFSGVLFAMKVVLNSQCESYTNMFGVIVPSHYTVWAELIPNQMLVPGVTFLGHLGGILAGILHLRLKSTFSGPDPLAELIRGLSRGLTGIGLMTVTMGMGSKRTILCQNEARVITSPAGGGQDSESWVGGWEEGGDSKLPAEGGGGLGITRSEGLRSSVPRGV</sequence>
<proteinExistence type="inferred from homology"/>
<dbReference type="Gene3D" id="1.20.1540.10">
    <property type="entry name" value="Rhomboid-like"/>
    <property type="match status" value="1"/>
</dbReference>
<comment type="caution">
    <text evidence="10">The sequence shown here is derived from an EMBL/GenBank/DDBJ whole genome shotgun (WGS) entry which is preliminary data.</text>
</comment>
<reference evidence="10" key="1">
    <citation type="submission" date="2023-07" db="EMBL/GenBank/DDBJ databases">
        <title>draft genome sequence of fig (Ficus carica).</title>
        <authorList>
            <person name="Takahashi T."/>
            <person name="Nishimura K."/>
        </authorList>
    </citation>
    <scope>NUCLEOTIDE SEQUENCE</scope>
</reference>
<dbReference type="AlphaFoldDB" id="A0AA88IXM1"/>
<accession>A0AA88IXM1</accession>
<evidence type="ECO:0000259" key="9">
    <source>
        <dbReference type="Pfam" id="PF01694"/>
    </source>
</evidence>
<gene>
    <name evidence="10" type="ORF">TIFTF001_029135</name>
</gene>
<comment type="similarity">
    <text evidence="2">Belongs to the peptidase S54 family.</text>
</comment>
<dbReference type="InterPro" id="IPR035952">
    <property type="entry name" value="Rhomboid-like_sf"/>
</dbReference>
<evidence type="ECO:0000256" key="1">
    <source>
        <dbReference type="ARBA" id="ARBA00004141"/>
    </source>
</evidence>
<dbReference type="GO" id="GO:0004252">
    <property type="term" value="F:serine-type endopeptidase activity"/>
    <property type="evidence" value="ECO:0007669"/>
    <property type="project" value="InterPro"/>
</dbReference>
<feature type="domain" description="Peptidase S54 rhomboid" evidence="9">
    <location>
        <begin position="9"/>
        <end position="91"/>
    </location>
</feature>
<evidence type="ECO:0000313" key="11">
    <source>
        <dbReference type="Proteomes" id="UP001187192"/>
    </source>
</evidence>
<evidence type="ECO:0000256" key="8">
    <source>
        <dbReference type="SAM" id="MobiDB-lite"/>
    </source>
</evidence>
<dbReference type="Pfam" id="PF01694">
    <property type="entry name" value="Rhomboid"/>
    <property type="match status" value="1"/>
</dbReference>
<keyword evidence="6" id="KW-1133">Transmembrane helix</keyword>
<keyword evidence="5" id="KW-0378">Hydrolase</keyword>
<dbReference type="EMBL" id="BTGU01000094">
    <property type="protein sequence ID" value="GMN60048.1"/>
    <property type="molecule type" value="Genomic_DNA"/>
</dbReference>
<keyword evidence="7" id="KW-0472">Membrane</keyword>
<keyword evidence="4" id="KW-0812">Transmembrane</keyword>